<proteinExistence type="predicted"/>
<evidence type="ECO:0000256" key="1">
    <source>
        <dbReference type="SAM" id="MobiDB-lite"/>
    </source>
</evidence>
<name>A0A2B4SVD2_STYPI</name>
<reference evidence="4" key="1">
    <citation type="journal article" date="2017" name="bioRxiv">
        <title>Comparative analysis of the genomes of Stylophora pistillata and Acropora digitifera provides evidence for extensive differences between species of corals.</title>
        <authorList>
            <person name="Voolstra C.R."/>
            <person name="Li Y."/>
            <person name="Liew Y.J."/>
            <person name="Baumgarten S."/>
            <person name="Zoccola D."/>
            <person name="Flot J.-F."/>
            <person name="Tambutte S."/>
            <person name="Allemand D."/>
            <person name="Aranda M."/>
        </authorList>
    </citation>
    <scope>NUCLEOTIDE SEQUENCE [LARGE SCALE GENOMIC DNA]</scope>
</reference>
<evidence type="ECO:0000259" key="2">
    <source>
        <dbReference type="Pfam" id="PF26649"/>
    </source>
</evidence>
<feature type="compositionally biased region" description="Polar residues" evidence="1">
    <location>
        <begin position="197"/>
        <end position="212"/>
    </location>
</feature>
<keyword evidence="4" id="KW-1185">Reference proteome</keyword>
<dbReference type="SUPFAM" id="SSF144232">
    <property type="entry name" value="HIT/MYND zinc finger-like"/>
    <property type="match status" value="1"/>
</dbReference>
<evidence type="ECO:0000313" key="3">
    <source>
        <dbReference type="EMBL" id="PFX33841.1"/>
    </source>
</evidence>
<comment type="caution">
    <text evidence="3">The sequence shown here is derived from an EMBL/GenBank/DDBJ whole genome shotgun (WGS) entry which is preliminary data.</text>
</comment>
<feature type="domain" description="Apical junction molecule ajm1 alpha/beta" evidence="2">
    <location>
        <begin position="294"/>
        <end position="411"/>
    </location>
</feature>
<feature type="compositionally biased region" description="Pro residues" evidence="1">
    <location>
        <begin position="224"/>
        <end position="236"/>
    </location>
</feature>
<dbReference type="STRING" id="50429.A0A2B4SVD2"/>
<protein>
    <submittedName>
        <fullName evidence="3">Uncharacterized protein C9orf172-like</fullName>
    </submittedName>
</protein>
<dbReference type="GO" id="GO:0045216">
    <property type="term" value="P:cell-cell junction organization"/>
    <property type="evidence" value="ECO:0007669"/>
    <property type="project" value="InterPro"/>
</dbReference>
<organism evidence="3 4">
    <name type="scientific">Stylophora pistillata</name>
    <name type="common">Smooth cauliflower coral</name>
    <dbReference type="NCBI Taxonomy" id="50429"/>
    <lineage>
        <taxon>Eukaryota</taxon>
        <taxon>Metazoa</taxon>
        <taxon>Cnidaria</taxon>
        <taxon>Anthozoa</taxon>
        <taxon>Hexacorallia</taxon>
        <taxon>Scleractinia</taxon>
        <taxon>Astrocoeniina</taxon>
        <taxon>Pocilloporidae</taxon>
        <taxon>Stylophora</taxon>
    </lineage>
</organism>
<evidence type="ECO:0000313" key="4">
    <source>
        <dbReference type="Proteomes" id="UP000225706"/>
    </source>
</evidence>
<dbReference type="InterPro" id="IPR038825">
    <property type="entry name" value="Apical_junction"/>
</dbReference>
<gene>
    <name evidence="3" type="primary">Gm996</name>
    <name evidence="3" type="ORF">AWC38_SpisGene1257</name>
</gene>
<dbReference type="PANTHER" id="PTHR21517">
    <property type="entry name" value="APICAL JUNCTION COMPONENT 1 HOMOLOG"/>
    <property type="match status" value="1"/>
</dbReference>
<sequence>MACFTACPLLKYRNFKDYKTLPPDLLREQKNLNIFTPVLINLHWLPMEHRVIFKLLLYTYKALHGLAPDYLANLLTRYTPHAAPQRPIYSIVMFSLESDTVGETSVEKTKFTFYPTLAQMMYVCIGKGGCRTNRRRSPQYGDMVPVSPSKIKQKKGKKTEIYSAMNGNYQPPDYSRTACNFQEDFAANVSVLSLDVNDNQKTQVPPSPTKATTFPRRNHAKTPPQKPPRGLPPKPPRLMERKIFTCENPSCQRQEELLGIVALDFKSCPSCFTHYCCIECRKTHWNEHRVVCHYGQVDSHMKSIINMSNENRELLYHLTEIAREGFITKGRGAVMLVFLSPKAAELFVKTSVDYFRNPRNSPTFSSAQELKDAGVYSKHQKQLLNLVNDYHPAQEMVLNIAIVVGKNLPKTPIPRNKEPAVIAQVKIPFTGRKTSRTFSPQNSQEFDIYTYNVRNSPRRKSL</sequence>
<dbReference type="Pfam" id="PF26649">
    <property type="entry name" value="Ajm-1"/>
    <property type="match status" value="1"/>
</dbReference>
<dbReference type="PANTHER" id="PTHR21517:SF3">
    <property type="entry name" value="APICAL JUNCTION COMPONENT 1 HOMOLOG"/>
    <property type="match status" value="1"/>
</dbReference>
<dbReference type="AlphaFoldDB" id="A0A2B4SVD2"/>
<dbReference type="InterPro" id="IPR058586">
    <property type="entry name" value="Ajm-1"/>
</dbReference>
<feature type="region of interest" description="Disordered" evidence="1">
    <location>
        <begin position="197"/>
        <end position="237"/>
    </location>
</feature>
<dbReference type="GO" id="GO:0005886">
    <property type="term" value="C:plasma membrane"/>
    <property type="evidence" value="ECO:0007669"/>
    <property type="project" value="TreeGrafter"/>
</dbReference>
<dbReference type="EMBL" id="LSMT01000008">
    <property type="protein sequence ID" value="PFX33841.1"/>
    <property type="molecule type" value="Genomic_DNA"/>
</dbReference>
<dbReference type="OrthoDB" id="6431454at2759"/>
<dbReference type="Proteomes" id="UP000225706">
    <property type="component" value="Unassembled WGS sequence"/>
</dbReference>
<accession>A0A2B4SVD2</accession>
<dbReference type="GO" id="GO:0043296">
    <property type="term" value="C:apical junction complex"/>
    <property type="evidence" value="ECO:0007669"/>
    <property type="project" value="TreeGrafter"/>
</dbReference>